<feature type="transmembrane region" description="Helical" evidence="1">
    <location>
        <begin position="275"/>
        <end position="296"/>
    </location>
</feature>
<feature type="transmembrane region" description="Helical" evidence="1">
    <location>
        <begin position="144"/>
        <end position="165"/>
    </location>
</feature>
<protein>
    <submittedName>
        <fullName evidence="2">Uncharacterized protein</fullName>
    </submittedName>
</protein>
<evidence type="ECO:0000256" key="1">
    <source>
        <dbReference type="SAM" id="Phobius"/>
    </source>
</evidence>
<keyword evidence="3" id="KW-1185">Reference proteome</keyword>
<comment type="caution">
    <text evidence="2">The sequence shown here is derived from an EMBL/GenBank/DDBJ whole genome shotgun (WGS) entry which is preliminary data.</text>
</comment>
<feature type="transmembrane region" description="Helical" evidence="1">
    <location>
        <begin position="177"/>
        <end position="199"/>
    </location>
</feature>
<reference evidence="2 3" key="1">
    <citation type="submission" date="2023-12" db="EMBL/GenBank/DDBJ databases">
        <title>Baltic Sea Cyanobacteria.</title>
        <authorList>
            <person name="Delbaje E."/>
            <person name="Fewer D.P."/>
            <person name="Shishido T.K."/>
        </authorList>
    </citation>
    <scope>NUCLEOTIDE SEQUENCE [LARGE SCALE GENOMIC DNA]</scope>
    <source>
        <strain evidence="2 3">CCNP 1315</strain>
    </source>
</reference>
<feature type="transmembrane region" description="Helical" evidence="1">
    <location>
        <begin position="377"/>
        <end position="397"/>
    </location>
</feature>
<evidence type="ECO:0000313" key="3">
    <source>
        <dbReference type="Proteomes" id="UP001301728"/>
    </source>
</evidence>
<gene>
    <name evidence="2" type="ORF">VB854_20055</name>
</gene>
<proteinExistence type="predicted"/>
<feature type="transmembrane region" description="Helical" evidence="1">
    <location>
        <begin position="347"/>
        <end position="365"/>
    </location>
</feature>
<keyword evidence="1" id="KW-0812">Transmembrane</keyword>
<feature type="transmembrane region" description="Helical" evidence="1">
    <location>
        <begin position="119"/>
        <end position="138"/>
    </location>
</feature>
<feature type="transmembrane region" description="Helical" evidence="1">
    <location>
        <begin position="308"/>
        <end position="327"/>
    </location>
</feature>
<accession>A0ABU5U214</accession>
<keyword evidence="1" id="KW-0472">Membrane</keyword>
<feature type="transmembrane region" description="Helical" evidence="1">
    <location>
        <begin position="219"/>
        <end position="235"/>
    </location>
</feature>
<feature type="transmembrane region" description="Helical" evidence="1">
    <location>
        <begin position="90"/>
        <end position="107"/>
    </location>
</feature>
<sequence length="845" mass="97222">MRQIIRNRRIQISLLILYLIPILLLIGFIAKFRVNVPSWDEWPVSTIFEKVATGELSFSDLIEPYNQHRYLFLRLILIPLAFLTNWNKDYELACSVILAILTGIIILQISRQKLDPVKGIIPFHLANISTAFIIFSLVQYQNWLWGLQIGVFLVNFCLVLSVWIMTAKYQYQPEKSLFLAAIPCIIASFTMAQGLTTWLAVLPSIYFQHQRKQRKMRSLLYWFGLFLMTCWFYFLNYPESESKTSKFATVLSHPLYFLKFFFTVLGAPLAHYSSVASLAIGILLILVFLGLILWGIKLYQFKFFQKIAPWLSFATFAILFSAIVTLGRANIGIEFGRGVDFALGSRYTTNSLFIIIAVIQIYYSLFPLESFPQKINLIPKLLGFNILWIVLLGVNSIDSINKGKIYHQRLEAEKFCLNLIQVLDERHHCWHWWEIMTFTDEMRNYAKFLNSINFINSPDIKFIDSDTAIHGKIITSDLNQQIFVQNPNDVLSISGDLRLSKDLLSDKQSYLVALSYGNRKTIIATSHPYSLNKYQASHQKLAWNIFLYAETIPLGETTLKAWLYQPQKQQFIRLPGEVSVKRLPENFDKNATFNAKPTETYGFLNTSTIPPVATANQRVIVSGWARLPAQTQQPSHVFLSYDDEKYFAASTEVNLDSPDVAQALGSNRYRQARWLTSLPTWTLPPGETTIKAWVYNPKQKQFVKLENDVTVKVFPEETAFVSQSQEIYGYIDSSKLSENSLTLSRREPLPLEGWARLPDALEQPQQVMFSYGNEQSFFAVAYVNLSSPDVAETFNSPQYNQVRWKTVLPLNFLPLGETVIKAWVYHPEKQQFVQLENEVTVTIVD</sequence>
<dbReference type="RefSeq" id="WP_323273455.1">
    <property type="nucleotide sequence ID" value="NZ_JAYGHT010000130.1"/>
</dbReference>
<dbReference type="EMBL" id="JAYGHT010000130">
    <property type="protein sequence ID" value="MEA5521237.1"/>
    <property type="molecule type" value="Genomic_DNA"/>
</dbReference>
<keyword evidence="1" id="KW-1133">Transmembrane helix</keyword>
<organism evidence="2 3">
    <name type="scientific">Limnoraphis robusta CCNP1315</name>
    <dbReference type="NCBI Taxonomy" id="3110306"/>
    <lineage>
        <taxon>Bacteria</taxon>
        <taxon>Bacillati</taxon>
        <taxon>Cyanobacteriota</taxon>
        <taxon>Cyanophyceae</taxon>
        <taxon>Oscillatoriophycideae</taxon>
        <taxon>Oscillatoriales</taxon>
        <taxon>Sirenicapillariaceae</taxon>
        <taxon>Limnoraphis</taxon>
    </lineage>
</organism>
<feature type="transmembrane region" description="Helical" evidence="1">
    <location>
        <begin position="12"/>
        <end position="30"/>
    </location>
</feature>
<dbReference type="Proteomes" id="UP001301728">
    <property type="component" value="Unassembled WGS sequence"/>
</dbReference>
<evidence type="ECO:0000313" key="2">
    <source>
        <dbReference type="EMBL" id="MEA5521237.1"/>
    </source>
</evidence>
<name>A0ABU5U214_9CYAN</name>